<evidence type="ECO:0000313" key="1">
    <source>
        <dbReference type="EMBL" id="GBP70776.1"/>
    </source>
</evidence>
<keyword evidence="2" id="KW-1185">Reference proteome</keyword>
<dbReference type="Proteomes" id="UP000299102">
    <property type="component" value="Unassembled WGS sequence"/>
</dbReference>
<dbReference type="EMBL" id="BGZK01001085">
    <property type="protein sequence ID" value="GBP70776.1"/>
    <property type="molecule type" value="Genomic_DNA"/>
</dbReference>
<comment type="caution">
    <text evidence="1">The sequence shown here is derived from an EMBL/GenBank/DDBJ whole genome shotgun (WGS) entry which is preliminary data.</text>
</comment>
<evidence type="ECO:0000313" key="2">
    <source>
        <dbReference type="Proteomes" id="UP000299102"/>
    </source>
</evidence>
<accession>A0A4C1Y4G1</accession>
<gene>
    <name evidence="1" type="ORF">EVAR_50883_1</name>
</gene>
<reference evidence="1 2" key="1">
    <citation type="journal article" date="2019" name="Commun. Biol.">
        <title>The bagworm genome reveals a unique fibroin gene that provides high tensile strength.</title>
        <authorList>
            <person name="Kono N."/>
            <person name="Nakamura H."/>
            <person name="Ohtoshi R."/>
            <person name="Tomita M."/>
            <person name="Numata K."/>
            <person name="Arakawa K."/>
        </authorList>
    </citation>
    <scope>NUCLEOTIDE SEQUENCE [LARGE SCALE GENOMIC DNA]</scope>
</reference>
<protein>
    <submittedName>
        <fullName evidence="1">Uncharacterized protein</fullName>
    </submittedName>
</protein>
<proteinExistence type="predicted"/>
<name>A0A4C1Y4G1_EUMVA</name>
<sequence>MYYLRESNIDVFTALQALGGFARCSNLKDEICRPSMSASTRPMLDDLSESIQRPESRNISSAQLDAHPIGIIGKLAVISELALRLEKFRSSYIVDSERERARRAKKMEAVEKRVVKITTENLDRILNVENKLDKVQTMEAKPAPRALNYAEAPAKPKPLAVAASRVPDPEIRSEVEHTLIVFSRCENYTAEPVVAEIARCGSCEGSGRDHRPT</sequence>
<organism evidence="1 2">
    <name type="scientific">Eumeta variegata</name>
    <name type="common">Bagworm moth</name>
    <name type="synonym">Eumeta japonica</name>
    <dbReference type="NCBI Taxonomy" id="151549"/>
    <lineage>
        <taxon>Eukaryota</taxon>
        <taxon>Metazoa</taxon>
        <taxon>Ecdysozoa</taxon>
        <taxon>Arthropoda</taxon>
        <taxon>Hexapoda</taxon>
        <taxon>Insecta</taxon>
        <taxon>Pterygota</taxon>
        <taxon>Neoptera</taxon>
        <taxon>Endopterygota</taxon>
        <taxon>Lepidoptera</taxon>
        <taxon>Glossata</taxon>
        <taxon>Ditrysia</taxon>
        <taxon>Tineoidea</taxon>
        <taxon>Psychidae</taxon>
        <taxon>Oiketicinae</taxon>
        <taxon>Eumeta</taxon>
    </lineage>
</organism>
<dbReference type="AlphaFoldDB" id="A0A4C1Y4G1"/>